<keyword evidence="2" id="KW-1133">Transmembrane helix</keyword>
<comment type="caution">
    <text evidence="4">The sequence shown here is derived from an EMBL/GenBank/DDBJ whole genome shotgun (WGS) entry which is preliminary data.</text>
</comment>
<evidence type="ECO:0000313" key="5">
    <source>
        <dbReference type="Proteomes" id="UP000245523"/>
    </source>
</evidence>
<dbReference type="EMBL" id="QGHD01000005">
    <property type="protein sequence ID" value="PWL03520.1"/>
    <property type="molecule type" value="Genomic_DNA"/>
</dbReference>
<dbReference type="Proteomes" id="UP000245523">
    <property type="component" value="Unassembled WGS sequence"/>
</dbReference>
<dbReference type="Pfam" id="PF01740">
    <property type="entry name" value="STAS"/>
    <property type="match status" value="1"/>
</dbReference>
<evidence type="ECO:0000256" key="1">
    <source>
        <dbReference type="SAM" id="MobiDB-lite"/>
    </source>
</evidence>
<keyword evidence="2" id="KW-0472">Membrane</keyword>
<accession>A0ABX5LM70</accession>
<dbReference type="InterPro" id="IPR002645">
    <property type="entry name" value="STAS_dom"/>
</dbReference>
<feature type="domain" description="STAS" evidence="3">
    <location>
        <begin position="22"/>
        <end position="108"/>
    </location>
</feature>
<dbReference type="SUPFAM" id="SSF52091">
    <property type="entry name" value="SpoIIaa-like"/>
    <property type="match status" value="1"/>
</dbReference>
<evidence type="ECO:0000256" key="2">
    <source>
        <dbReference type="SAM" id="Phobius"/>
    </source>
</evidence>
<dbReference type="Gene3D" id="3.30.750.24">
    <property type="entry name" value="STAS domain"/>
    <property type="match status" value="1"/>
</dbReference>
<evidence type="ECO:0000313" key="4">
    <source>
        <dbReference type="EMBL" id="PWL03520.1"/>
    </source>
</evidence>
<keyword evidence="5" id="KW-1185">Reference proteome</keyword>
<proteinExistence type="predicted"/>
<name>A0ABX5LM70_9BACT</name>
<feature type="region of interest" description="Disordered" evidence="1">
    <location>
        <begin position="123"/>
        <end position="144"/>
    </location>
</feature>
<organism evidence="4 5">
    <name type="scientific">Hallerella porci</name>
    <dbReference type="NCBI Taxonomy" id="1945871"/>
    <lineage>
        <taxon>Bacteria</taxon>
        <taxon>Pseudomonadati</taxon>
        <taxon>Fibrobacterota</taxon>
        <taxon>Fibrobacteria</taxon>
        <taxon>Fibrobacterales</taxon>
        <taxon>Fibrobacteraceae</taxon>
        <taxon>Hallerella</taxon>
    </lineage>
</organism>
<feature type="transmembrane region" description="Helical" evidence="2">
    <location>
        <begin position="183"/>
        <end position="203"/>
    </location>
</feature>
<gene>
    <name evidence="4" type="ORF">B0H50_10564</name>
</gene>
<sequence>MSELNNFRAVGLFDLVSAPITPIGAFDAEQFKKDVQPLLDKGSSFIAIDLTGIDFLYSDACSAFKIVRQELAEKNGAFGVLTDHDIVVDCLHKAGLDKSLLIFRKEADMLSFSIKEDSLKNEEPAPELSAEVKSENRRPSGSMQSIRRRVTGRFTKSFNAIHKDNSIKGMDNPFKEEKQKSSAGIWIVLALLVVAGVIAYMTLV</sequence>
<keyword evidence="2" id="KW-0812">Transmembrane</keyword>
<protein>
    <submittedName>
        <fullName evidence="4">Anti-anti-sigma regulatory factor</fullName>
    </submittedName>
</protein>
<dbReference type="InterPro" id="IPR036513">
    <property type="entry name" value="STAS_dom_sf"/>
</dbReference>
<dbReference type="RefSeq" id="WP_106198004.1">
    <property type="nucleotide sequence ID" value="NZ_JAXEIU010000049.1"/>
</dbReference>
<evidence type="ECO:0000259" key="3">
    <source>
        <dbReference type="Pfam" id="PF01740"/>
    </source>
</evidence>
<reference evidence="4 5" key="1">
    <citation type="submission" date="2018-05" db="EMBL/GenBank/DDBJ databases">
        <title>Animal gut microbial communities from fecal samples from Wisconsin, USA.</title>
        <authorList>
            <person name="Neumann A."/>
        </authorList>
    </citation>
    <scope>NUCLEOTIDE SEQUENCE [LARGE SCALE GENOMIC DNA]</scope>
    <source>
        <strain evidence="4 5">UWS4</strain>
    </source>
</reference>